<dbReference type="GO" id="GO:0015074">
    <property type="term" value="P:DNA integration"/>
    <property type="evidence" value="ECO:0007669"/>
    <property type="project" value="UniProtKB-KW"/>
</dbReference>
<evidence type="ECO:0000256" key="2">
    <source>
        <dbReference type="ARBA" id="ARBA00023125"/>
    </source>
</evidence>
<organism evidence="7 8">
    <name type="scientific">Caballeronia choica</name>
    <dbReference type="NCBI Taxonomy" id="326476"/>
    <lineage>
        <taxon>Bacteria</taxon>
        <taxon>Pseudomonadati</taxon>
        <taxon>Pseudomonadota</taxon>
        <taxon>Betaproteobacteria</taxon>
        <taxon>Burkholderiales</taxon>
        <taxon>Burkholderiaceae</taxon>
        <taxon>Caballeronia</taxon>
    </lineage>
</organism>
<protein>
    <submittedName>
        <fullName evidence="7">Integrase family protein</fullName>
    </submittedName>
</protein>
<dbReference type="Pfam" id="PF00589">
    <property type="entry name" value="Phage_integrase"/>
    <property type="match status" value="1"/>
</dbReference>
<dbReference type="PROSITE" id="PS51900">
    <property type="entry name" value="CB"/>
    <property type="match status" value="1"/>
</dbReference>
<evidence type="ECO:0000259" key="6">
    <source>
        <dbReference type="PROSITE" id="PS51900"/>
    </source>
</evidence>
<dbReference type="Gene3D" id="1.10.150.130">
    <property type="match status" value="1"/>
</dbReference>
<evidence type="ECO:0000256" key="1">
    <source>
        <dbReference type="ARBA" id="ARBA00022908"/>
    </source>
</evidence>
<evidence type="ECO:0000259" key="5">
    <source>
        <dbReference type="PROSITE" id="PS51898"/>
    </source>
</evidence>
<dbReference type="InterPro" id="IPR013762">
    <property type="entry name" value="Integrase-like_cat_sf"/>
</dbReference>
<dbReference type="Gene3D" id="1.10.443.10">
    <property type="entry name" value="Intergrase catalytic core"/>
    <property type="match status" value="1"/>
</dbReference>
<evidence type="ECO:0000313" key="8">
    <source>
        <dbReference type="Proteomes" id="UP000054770"/>
    </source>
</evidence>
<dbReference type="RefSeq" id="WP_087650358.1">
    <property type="nucleotide sequence ID" value="NZ_FCON02000380.1"/>
</dbReference>
<gene>
    <name evidence="7" type="ORF">AWB68_08707</name>
</gene>
<keyword evidence="8" id="KW-1185">Reference proteome</keyword>
<comment type="caution">
    <text evidence="7">The sequence shown here is derived from an EMBL/GenBank/DDBJ whole genome shotgun (WGS) entry which is preliminary data.</text>
</comment>
<feature type="domain" description="Core-binding (CB)" evidence="6">
    <location>
        <begin position="114"/>
        <end position="200"/>
    </location>
</feature>
<dbReference type="GO" id="GO:0006310">
    <property type="term" value="P:DNA recombination"/>
    <property type="evidence" value="ECO:0007669"/>
    <property type="project" value="UniProtKB-KW"/>
</dbReference>
<dbReference type="PROSITE" id="PS51898">
    <property type="entry name" value="TYR_RECOMBINASE"/>
    <property type="match status" value="1"/>
</dbReference>
<keyword evidence="3" id="KW-0233">DNA recombination</keyword>
<dbReference type="PANTHER" id="PTHR30349:SF90">
    <property type="entry name" value="TYROSINE RECOMBINASE XERD"/>
    <property type="match status" value="1"/>
</dbReference>
<sequence>MEPSYSRSWSLRCVLEGPLASYISSFTKSLDDQGFAPESSRGQTRLAADFSRWLKQTHAVLPAITDVHIASYLRYRARHRRPRSCDTYVLKRLLDFLRQQGAAVELPTVAVEVTPDRRLLDEYTVYLQQERGLSTETIGIYVPFARVFLTACFRDRKKIQLASLRAANVIAFVQEQVKCLHLARAKMMVTALRSFLRYLLYCGAVKRDLAAAVPTVANWSMASIPRAIAVEHAQAALASCNRHRAVGSRDYAILLLLARLGLRAGEIVALKLDDIDWDSGSLYVHGKSARGCPMPLPADVGEAIADYLQKGRPHSTSRSVFLRSVAPVGEFQGQEAIGSIVERALERAGIDTPHKGAHQFRHGLACDLLRQGASLAEIGELLRHRHPETTAIYAKIDLAALRTLGLPWPGGMQ</sequence>
<evidence type="ECO:0000256" key="3">
    <source>
        <dbReference type="ARBA" id="ARBA00023172"/>
    </source>
</evidence>
<dbReference type="Proteomes" id="UP000054770">
    <property type="component" value="Unassembled WGS sequence"/>
</dbReference>
<keyword evidence="2 4" id="KW-0238">DNA-binding</keyword>
<dbReference type="InterPro" id="IPR011010">
    <property type="entry name" value="DNA_brk_join_enz"/>
</dbReference>
<dbReference type="PANTHER" id="PTHR30349">
    <property type="entry name" value="PHAGE INTEGRASE-RELATED"/>
    <property type="match status" value="1"/>
</dbReference>
<dbReference type="InterPro" id="IPR010998">
    <property type="entry name" value="Integrase_recombinase_N"/>
</dbReference>
<name>A0A158L4N1_9BURK</name>
<evidence type="ECO:0000256" key="4">
    <source>
        <dbReference type="PROSITE-ProRule" id="PRU01248"/>
    </source>
</evidence>
<feature type="domain" description="Tyr recombinase" evidence="5">
    <location>
        <begin position="223"/>
        <end position="406"/>
    </location>
</feature>
<dbReference type="AlphaFoldDB" id="A0A158L4N1"/>
<dbReference type="GO" id="GO:0003677">
    <property type="term" value="F:DNA binding"/>
    <property type="evidence" value="ECO:0007669"/>
    <property type="project" value="UniProtKB-UniRule"/>
</dbReference>
<evidence type="ECO:0000313" key="7">
    <source>
        <dbReference type="EMBL" id="SAL88235.1"/>
    </source>
</evidence>
<reference evidence="7" key="1">
    <citation type="submission" date="2016-01" db="EMBL/GenBank/DDBJ databases">
        <authorList>
            <person name="Peeters C."/>
        </authorList>
    </citation>
    <scope>NUCLEOTIDE SEQUENCE [LARGE SCALE GENOMIC DNA]</scope>
    <source>
        <strain evidence="7">LMG 22940</strain>
    </source>
</reference>
<dbReference type="CDD" id="cd01188">
    <property type="entry name" value="INT_RitA_C_like"/>
    <property type="match status" value="1"/>
</dbReference>
<dbReference type="InterPro" id="IPR050090">
    <property type="entry name" value="Tyrosine_recombinase_XerCD"/>
</dbReference>
<dbReference type="InterPro" id="IPR002104">
    <property type="entry name" value="Integrase_catalytic"/>
</dbReference>
<dbReference type="SUPFAM" id="SSF56349">
    <property type="entry name" value="DNA breaking-rejoining enzymes"/>
    <property type="match status" value="1"/>
</dbReference>
<proteinExistence type="predicted"/>
<dbReference type="EMBL" id="FCON02000380">
    <property type="protein sequence ID" value="SAL88235.1"/>
    <property type="molecule type" value="Genomic_DNA"/>
</dbReference>
<keyword evidence="1" id="KW-0229">DNA integration</keyword>
<accession>A0A158L4N1</accession>
<dbReference type="OrthoDB" id="662444at2"/>
<dbReference type="InterPro" id="IPR044068">
    <property type="entry name" value="CB"/>
</dbReference>